<keyword evidence="1" id="KW-0233">DNA recombination</keyword>
<dbReference type="Gene3D" id="1.10.443.10">
    <property type="entry name" value="Intergrase catalytic core"/>
    <property type="match status" value="1"/>
</dbReference>
<organism evidence="3">
    <name type="scientific">marine sediment metagenome</name>
    <dbReference type="NCBI Taxonomy" id="412755"/>
    <lineage>
        <taxon>unclassified sequences</taxon>
        <taxon>metagenomes</taxon>
        <taxon>ecological metagenomes</taxon>
    </lineage>
</organism>
<dbReference type="Pfam" id="PF00589">
    <property type="entry name" value="Phage_integrase"/>
    <property type="match status" value="1"/>
</dbReference>
<protein>
    <recommendedName>
        <fullName evidence="2">Tyr recombinase domain-containing protein</fullName>
    </recommendedName>
</protein>
<proteinExistence type="predicted"/>
<dbReference type="PANTHER" id="PTHR30349:SF81">
    <property type="entry name" value="TYROSINE RECOMBINASE XERC"/>
    <property type="match status" value="1"/>
</dbReference>
<comment type="caution">
    <text evidence="3">The sequence shown here is derived from an EMBL/GenBank/DDBJ whole genome shotgun (WGS) entry which is preliminary data.</text>
</comment>
<dbReference type="SUPFAM" id="SSF56349">
    <property type="entry name" value="DNA breaking-rejoining enzymes"/>
    <property type="match status" value="1"/>
</dbReference>
<dbReference type="GO" id="GO:0006310">
    <property type="term" value="P:DNA recombination"/>
    <property type="evidence" value="ECO:0007669"/>
    <property type="project" value="UniProtKB-KW"/>
</dbReference>
<dbReference type="InterPro" id="IPR002104">
    <property type="entry name" value="Integrase_catalytic"/>
</dbReference>
<dbReference type="AlphaFoldDB" id="X1L3U8"/>
<accession>X1L3U8</accession>
<dbReference type="InterPro" id="IPR050090">
    <property type="entry name" value="Tyrosine_recombinase_XerCD"/>
</dbReference>
<feature type="domain" description="Tyr recombinase" evidence="2">
    <location>
        <begin position="1"/>
        <end position="135"/>
    </location>
</feature>
<dbReference type="GO" id="GO:0003677">
    <property type="term" value="F:DNA binding"/>
    <property type="evidence" value="ECO:0007669"/>
    <property type="project" value="InterPro"/>
</dbReference>
<dbReference type="GO" id="GO:0015074">
    <property type="term" value="P:DNA integration"/>
    <property type="evidence" value="ECO:0007669"/>
    <property type="project" value="InterPro"/>
</dbReference>
<feature type="non-terminal residue" evidence="3">
    <location>
        <position position="1"/>
    </location>
</feature>
<name>X1L3U8_9ZZZZ</name>
<dbReference type="InterPro" id="IPR013762">
    <property type="entry name" value="Integrase-like_cat_sf"/>
</dbReference>
<evidence type="ECO:0000256" key="1">
    <source>
        <dbReference type="ARBA" id="ARBA00023172"/>
    </source>
</evidence>
<reference evidence="3" key="1">
    <citation type="journal article" date="2014" name="Front. Microbiol.">
        <title>High frequency of phylogenetically diverse reductive dehalogenase-homologous genes in deep subseafloor sedimentary metagenomes.</title>
        <authorList>
            <person name="Kawai M."/>
            <person name="Futagami T."/>
            <person name="Toyoda A."/>
            <person name="Takaki Y."/>
            <person name="Nishi S."/>
            <person name="Hori S."/>
            <person name="Arai W."/>
            <person name="Tsubouchi T."/>
            <person name="Morono Y."/>
            <person name="Uchiyama I."/>
            <person name="Ito T."/>
            <person name="Fujiyama A."/>
            <person name="Inagaki F."/>
            <person name="Takami H."/>
        </authorList>
    </citation>
    <scope>NUCLEOTIDE SEQUENCE</scope>
    <source>
        <strain evidence="3">Expedition CK06-06</strain>
    </source>
</reference>
<dbReference type="InterPro" id="IPR011010">
    <property type="entry name" value="DNA_brk_join_enz"/>
</dbReference>
<dbReference type="PROSITE" id="PS51898">
    <property type="entry name" value="TYR_RECOMBINASE"/>
    <property type="match status" value="1"/>
</dbReference>
<evidence type="ECO:0000313" key="3">
    <source>
        <dbReference type="EMBL" id="GAI13648.1"/>
    </source>
</evidence>
<evidence type="ECO:0000259" key="2">
    <source>
        <dbReference type="PROSITE" id="PS51898"/>
    </source>
</evidence>
<gene>
    <name evidence="3" type="ORF">S06H3_15928</name>
</gene>
<sequence>GIRATEAVDLQRQDIKEDYILVNGKVGQRAVPISGATGRLLLSLPAMTDGYVFHGNKGKLTRSGARFIVKKYLLKIGITGPKLGPHRLRHTFGRHYLVNGGDIRSLQLILGHSNIKTTEKYASLAINDVITKHHKFTPARCFETQNV</sequence>
<dbReference type="EMBL" id="BARV01007854">
    <property type="protein sequence ID" value="GAI13648.1"/>
    <property type="molecule type" value="Genomic_DNA"/>
</dbReference>
<dbReference type="PANTHER" id="PTHR30349">
    <property type="entry name" value="PHAGE INTEGRASE-RELATED"/>
    <property type="match status" value="1"/>
</dbReference>